<dbReference type="SUPFAM" id="SSF52540">
    <property type="entry name" value="P-loop containing nucleoside triphosphate hydrolases"/>
    <property type="match status" value="1"/>
</dbReference>
<dbReference type="GO" id="GO:0016887">
    <property type="term" value="F:ATP hydrolysis activity"/>
    <property type="evidence" value="ECO:0007669"/>
    <property type="project" value="InterPro"/>
</dbReference>
<dbReference type="InterPro" id="IPR013563">
    <property type="entry name" value="Oligopep_ABC_C"/>
</dbReference>
<gene>
    <name evidence="9" type="ORF">HMPREF9733_00657</name>
</gene>
<reference evidence="9 10" key="1">
    <citation type="submission" date="2012-01" db="EMBL/GenBank/DDBJ databases">
        <title>The Genome Sequence of Treponema denticola SP33.</title>
        <authorList>
            <consortium name="The Broad Institute Genome Sequencing Platform"/>
            <person name="Earl A."/>
            <person name="Ward D."/>
            <person name="Feldgarden M."/>
            <person name="Gevers D."/>
            <person name="Blanton J.M."/>
            <person name="Fenno C.J."/>
            <person name="Baranova O.V."/>
            <person name="Mathney J."/>
            <person name="Dewhirst F.E."/>
            <person name="Izard J."/>
            <person name="Young S.K."/>
            <person name="Zeng Q."/>
            <person name="Gargeya S."/>
            <person name="Fitzgerald M."/>
            <person name="Haas B."/>
            <person name="Abouelleil A."/>
            <person name="Alvarado L."/>
            <person name="Arachchi H.M."/>
            <person name="Berlin A."/>
            <person name="Chapman S.B."/>
            <person name="Gearin G."/>
            <person name="Goldberg J."/>
            <person name="Griggs A."/>
            <person name="Gujja S."/>
            <person name="Hansen M."/>
            <person name="Heiman D."/>
            <person name="Howarth C."/>
            <person name="Larimer J."/>
            <person name="Lui A."/>
            <person name="MacDonald P.J.P."/>
            <person name="McCowen C."/>
            <person name="Montmayeur A."/>
            <person name="Murphy C."/>
            <person name="Neiman D."/>
            <person name="Pearson M."/>
            <person name="Priest M."/>
            <person name="Roberts A."/>
            <person name="Saif S."/>
            <person name="Shea T."/>
            <person name="Sisk P."/>
            <person name="Stolte C."/>
            <person name="Sykes S."/>
            <person name="Wortman J."/>
            <person name="Nusbaum C."/>
            <person name="Birren B."/>
        </authorList>
    </citation>
    <scope>NUCLEOTIDE SEQUENCE [LARGE SCALE GENOMIC DNA]</scope>
    <source>
        <strain evidence="9 10">SP33</strain>
    </source>
</reference>
<evidence type="ECO:0000256" key="7">
    <source>
        <dbReference type="ARBA" id="ARBA00023136"/>
    </source>
</evidence>
<dbReference type="AlphaFoldDB" id="M2B820"/>
<dbReference type="SMART" id="SM00382">
    <property type="entry name" value="AAA"/>
    <property type="match status" value="1"/>
</dbReference>
<dbReference type="InterPro" id="IPR017871">
    <property type="entry name" value="ABC_transporter-like_CS"/>
</dbReference>
<organism evidence="9 10">
    <name type="scientific">Treponema denticola SP33</name>
    <dbReference type="NCBI Taxonomy" id="999437"/>
    <lineage>
        <taxon>Bacteria</taxon>
        <taxon>Pseudomonadati</taxon>
        <taxon>Spirochaetota</taxon>
        <taxon>Spirochaetia</taxon>
        <taxon>Spirochaetales</taxon>
        <taxon>Treponemataceae</taxon>
        <taxon>Treponema</taxon>
    </lineage>
</organism>
<dbReference type="InterPro" id="IPR003439">
    <property type="entry name" value="ABC_transporter-like_ATP-bd"/>
</dbReference>
<evidence type="ECO:0000259" key="8">
    <source>
        <dbReference type="PROSITE" id="PS50893"/>
    </source>
</evidence>
<dbReference type="InterPro" id="IPR027417">
    <property type="entry name" value="P-loop_NTPase"/>
</dbReference>
<dbReference type="PROSITE" id="PS50893">
    <property type="entry name" value="ABC_TRANSPORTER_2"/>
    <property type="match status" value="1"/>
</dbReference>
<dbReference type="PATRIC" id="fig|999437.3.peg.660"/>
<evidence type="ECO:0000313" key="10">
    <source>
        <dbReference type="Proteomes" id="UP000016183"/>
    </source>
</evidence>
<dbReference type="InterPro" id="IPR003593">
    <property type="entry name" value="AAA+_ATPase"/>
</dbReference>
<dbReference type="GO" id="GO:0005524">
    <property type="term" value="F:ATP binding"/>
    <property type="evidence" value="ECO:0007669"/>
    <property type="project" value="UniProtKB-KW"/>
</dbReference>
<evidence type="ECO:0000256" key="3">
    <source>
        <dbReference type="ARBA" id="ARBA00022448"/>
    </source>
</evidence>
<dbReference type="PANTHER" id="PTHR43297:SF2">
    <property type="entry name" value="DIPEPTIDE TRANSPORT ATP-BINDING PROTEIN DPPD"/>
    <property type="match status" value="1"/>
</dbReference>
<feature type="domain" description="ABC transporter" evidence="8">
    <location>
        <begin position="7"/>
        <end position="256"/>
    </location>
</feature>
<evidence type="ECO:0000256" key="4">
    <source>
        <dbReference type="ARBA" id="ARBA00022475"/>
    </source>
</evidence>
<keyword evidence="6 9" id="KW-0067">ATP-binding</keyword>
<dbReference type="Pfam" id="PF08352">
    <property type="entry name" value="oligo_HPY"/>
    <property type="match status" value="1"/>
</dbReference>
<comment type="caution">
    <text evidence="9">The sequence shown here is derived from an EMBL/GenBank/DDBJ whole genome shotgun (WGS) entry which is preliminary data.</text>
</comment>
<keyword evidence="5" id="KW-0547">Nucleotide-binding</keyword>
<evidence type="ECO:0000256" key="5">
    <source>
        <dbReference type="ARBA" id="ARBA00022741"/>
    </source>
</evidence>
<dbReference type="GO" id="GO:0005886">
    <property type="term" value="C:plasma membrane"/>
    <property type="evidence" value="ECO:0007669"/>
    <property type="project" value="UniProtKB-SubCell"/>
</dbReference>
<dbReference type="HOGENOM" id="CLU_000604_1_23_12"/>
<dbReference type="Pfam" id="PF00005">
    <property type="entry name" value="ABC_tran"/>
    <property type="match status" value="1"/>
</dbReference>
<dbReference type="PANTHER" id="PTHR43297">
    <property type="entry name" value="OLIGOPEPTIDE TRANSPORT ATP-BINDING PROTEIN APPD"/>
    <property type="match status" value="1"/>
</dbReference>
<dbReference type="Gene3D" id="3.40.50.300">
    <property type="entry name" value="P-loop containing nucleotide triphosphate hydrolases"/>
    <property type="match status" value="1"/>
</dbReference>
<dbReference type="EMBL" id="AGDZ01000018">
    <property type="protein sequence ID" value="EMB25525.1"/>
    <property type="molecule type" value="Genomic_DNA"/>
</dbReference>
<dbReference type="NCBIfam" id="TIGR01727">
    <property type="entry name" value="oligo_HPY"/>
    <property type="match status" value="1"/>
</dbReference>
<dbReference type="OrthoDB" id="337094at2"/>
<evidence type="ECO:0000256" key="1">
    <source>
        <dbReference type="ARBA" id="ARBA00004417"/>
    </source>
</evidence>
<dbReference type="InterPro" id="IPR050388">
    <property type="entry name" value="ABC_Ni/Peptide_Import"/>
</dbReference>
<evidence type="ECO:0000313" key="9">
    <source>
        <dbReference type="EMBL" id="EMB25525.1"/>
    </source>
</evidence>
<dbReference type="PROSITE" id="PS00211">
    <property type="entry name" value="ABC_TRANSPORTER_1"/>
    <property type="match status" value="1"/>
</dbReference>
<keyword evidence="7" id="KW-0472">Membrane</keyword>
<dbReference type="FunFam" id="3.40.50.300:FF:000016">
    <property type="entry name" value="Oligopeptide ABC transporter ATP-binding component"/>
    <property type="match status" value="1"/>
</dbReference>
<protein>
    <submittedName>
        <fullName evidence="9">Oligopeptide/dipeptide ABC transporter, ATP-binding protein</fullName>
    </submittedName>
</protein>
<name>M2B820_TREDN</name>
<evidence type="ECO:0000256" key="2">
    <source>
        <dbReference type="ARBA" id="ARBA00005417"/>
    </source>
</evidence>
<dbReference type="Proteomes" id="UP000016183">
    <property type="component" value="Unassembled WGS sequence"/>
</dbReference>
<accession>M2B820</accession>
<dbReference type="CDD" id="cd03257">
    <property type="entry name" value="ABC_NikE_OppD_transporters"/>
    <property type="match status" value="1"/>
</dbReference>
<keyword evidence="4" id="KW-1003">Cell membrane</keyword>
<dbReference type="RefSeq" id="WP_010693993.1">
    <property type="nucleotide sequence ID" value="NZ_KB442453.1"/>
</dbReference>
<dbReference type="GO" id="GO:0015833">
    <property type="term" value="P:peptide transport"/>
    <property type="evidence" value="ECO:0007669"/>
    <property type="project" value="InterPro"/>
</dbReference>
<keyword evidence="3" id="KW-0813">Transport</keyword>
<comment type="subcellular location">
    <subcellularLocation>
        <location evidence="1">Cell inner membrane</location>
        <topology evidence="1">Peripheral membrane protein</topology>
    </subcellularLocation>
</comment>
<sequence length="342" mass="37985">MTEKLALDIQNLSVSYKTDTAVVKAVNDLTFQLKTGQTLGLVGETGAGKTTTALAIMGLLPEPVGSVDSGKIIQEEVDLLKLPEKEMRKLRGNQISMIFQDPMTSLNPVMKVGNQIAECFIKHQDLNKKEALIEAGKMLEMVGISAKRAGDYPHQFSGGMKQRVIIAIALACNPHLLIADEPTTALDVTIQAQVLDLMKRLRKDYKTSLLMITHDLGVVADICDEVAIMYAGRIVEKGNLEDIFDNFKHPYTEGLFNSLPDVENRHEPLRPIKGLMPDPTNLPAGCSFFPRCPYAKSECEKNLPSLSQLNDSHYVACLAYEDKYKNLFDFKLMADVQRRAEK</sequence>
<evidence type="ECO:0000256" key="6">
    <source>
        <dbReference type="ARBA" id="ARBA00022840"/>
    </source>
</evidence>
<comment type="similarity">
    <text evidence="2">Belongs to the ABC transporter superfamily.</text>
</comment>
<proteinExistence type="inferred from homology"/>